<evidence type="ECO:0000256" key="11">
    <source>
        <dbReference type="SAM" id="MobiDB-lite"/>
    </source>
</evidence>
<evidence type="ECO:0000256" key="6">
    <source>
        <dbReference type="ARBA" id="ARBA00022989"/>
    </source>
</evidence>
<dbReference type="EMBL" id="LHPF02000013">
    <property type="protein sequence ID" value="PSC71690.1"/>
    <property type="molecule type" value="Genomic_DNA"/>
</dbReference>
<evidence type="ECO:0000256" key="5">
    <source>
        <dbReference type="ARBA" id="ARBA00022737"/>
    </source>
</evidence>
<evidence type="ECO:0000256" key="8">
    <source>
        <dbReference type="ARBA" id="ARBA00023122"/>
    </source>
</evidence>
<feature type="transmembrane region" description="Helical" evidence="12">
    <location>
        <begin position="711"/>
        <end position="729"/>
    </location>
</feature>
<evidence type="ECO:0000256" key="4">
    <source>
        <dbReference type="ARBA" id="ARBA00022692"/>
    </source>
</evidence>
<dbReference type="STRING" id="554055.A0A2P6VC64"/>
<dbReference type="PANTHER" id="PTHR11689:SF136">
    <property type="entry name" value="H(+)_CL(-) EXCHANGE TRANSPORTER 7"/>
    <property type="match status" value="1"/>
</dbReference>
<feature type="compositionally biased region" description="Low complexity" evidence="11">
    <location>
        <begin position="458"/>
        <end position="481"/>
    </location>
</feature>
<feature type="transmembrane region" description="Helical" evidence="12">
    <location>
        <begin position="1110"/>
        <end position="1130"/>
    </location>
</feature>
<dbReference type="SUPFAM" id="SSF81340">
    <property type="entry name" value="Clc chloride channel"/>
    <property type="match status" value="1"/>
</dbReference>
<evidence type="ECO:0000256" key="12">
    <source>
        <dbReference type="SAM" id="Phobius"/>
    </source>
</evidence>
<dbReference type="GO" id="GO:0016020">
    <property type="term" value="C:membrane"/>
    <property type="evidence" value="ECO:0007669"/>
    <property type="project" value="UniProtKB-SubCell"/>
</dbReference>
<evidence type="ECO:0000259" key="13">
    <source>
        <dbReference type="Pfam" id="PF00571"/>
    </source>
</evidence>
<sequence length="1528" mass="160225">MSGSCDAGSAPGCSAGSGGSACAHSTAAASSSKLSSDLLSPFGSSLVQQQVGTPQAAPASPPEPSRSNSPLRVVGFDSSPTSVVALRRWQSAANPGTAAALEVAAAMEAAAVAEAGGCGPAGKPRSFPPAQRQSSMGRQSSLGAALKQQEQIAQLQKRLSVHTGRVPLGGSGRRRGQHAAHGAHAAASHPPLRGGGAPAPAAIAEDLEQDWLAALTPGTSELQEAAAADAAAAGGPFVAAAAGPFAAKAHVSFAMAGQAEHGATHGTLPAGGGAALHRAACALPLHDAAGLQRRAGGVLGGGQRCAVTRAGSASIDINYSKMRRAETAPALTDEIIAAAAAAACGSSATSSKHSGTPRAAAGPPSSGGSSYRGSPPGLARAPLPPQRLPSFTRELFDAQAEAVAAQTQARVLQQALAQEQERVAQLQAQLHAMMRERAEEKACLRQQQIEVKQQQQQKQQQKQLAQGAPVPAPHQAPAQAADRCRVNETKRAAMAAGRAGPSGRESEGVPLLASHPQGALSSHLMVDHEDTAVADKFSVSRLRRSMRGRSRAVPSAVHGAPMDAEESRQTLGRLKRMAGFEAQDFDPVENDLQREFAIHRSEHDYAVAETWKWLLSIFIGATMGLLAFLVDWGIDALNGLKFTAVRRAIAGAAGGFVGPYLTHVGISLMFALVAGGLVSFIEPLAAGSGIPEVKTYLNGVHIKGLLTVRTLITKLSGIVFSIAAGLIAGKEGPFVHGGGIVGGGIGGMGSQSLTQLLGWRRRIAAPRNLGGHFRNAADHRDFAAIGTAAGVATAFAAPIGGLLFCIEEGVSFYSTSIFWRGFLATSVGVLTLHILVDAKDHPGRLLATKFGRFRDFGLYTDNFANHGSRMFYHVWDVPIFCCIGALGGLLGALFIHLNVRITQFRHRHIPFRSSWRRLAEVVCLSFVTASIWFLMAWSSPCRPLPSPDDLRYLEADEDKNLDFLAGGGASPENSLEHFPRLWCPNGTYSAHGQLFLVPLSQALRLIMHLGEPLPEARPAWEFPLAATLPFFVLTFGIMCYTNGVGASTGMFVPSLAVGAAGGRLAGRCVAWLVLQAGSKLPVSLTAYSVIGAAAFLGGSTRMTMTTTVMVMETTGALQLIVPLMLTVFFAKIVGDRYGVGIDDTHVRLRGAPVLDEPALDVHQQMVDDKLTVSELMTTSLIALPPVVPVRRLVDTLRMCSHQAFPVTPEVEKAMEGSGEPFELHGLVLRSTLLQLLRSRRGFINPQDSSPLPVRRQQQQQPGQQQRTVAGGGGGSGSGGSSGGRQGQFPGGPALAPGSADYAAAVAAQQPDERAHVPATQRERLAALQEMEQIPLKIRVREDQESIIAALPPSEFDALLDLRPFMQRSPYIVNEGASLSRGYRLFRTMGLRHMFVSPERPMVSGLVTRKDIITDNAKLALGRKANMGLVDRRETQLLHRRALPFIPYDAYDPTAGSSRLAGADSTSMLDGDGFAMFGPETEATSRLAAGGGAAAGGGGGDGEVVGGLHTAVMQRRRGGEAELASVGVE</sequence>
<dbReference type="InterPro" id="IPR014743">
    <property type="entry name" value="Cl-channel_core"/>
</dbReference>
<dbReference type="SUPFAM" id="SSF54631">
    <property type="entry name" value="CBS-domain pair"/>
    <property type="match status" value="1"/>
</dbReference>
<dbReference type="PANTHER" id="PTHR11689">
    <property type="entry name" value="CHLORIDE CHANNEL PROTEIN CLC FAMILY MEMBER"/>
    <property type="match status" value="1"/>
</dbReference>
<keyword evidence="10" id="KW-0868">Chloride</keyword>
<feature type="compositionally biased region" description="Low complexity" evidence="11">
    <location>
        <begin position="347"/>
        <end position="381"/>
    </location>
</feature>
<feature type="transmembrane region" description="Helical" evidence="12">
    <location>
        <begin position="1080"/>
        <end position="1098"/>
    </location>
</feature>
<dbReference type="InterPro" id="IPR000644">
    <property type="entry name" value="CBS_dom"/>
</dbReference>
<feature type="compositionally biased region" description="Low complexity" evidence="11">
    <location>
        <begin position="1254"/>
        <end position="1266"/>
    </location>
</feature>
<keyword evidence="7" id="KW-0406">Ion transport</keyword>
<proteinExistence type="inferred from homology"/>
<evidence type="ECO:0000256" key="10">
    <source>
        <dbReference type="ARBA" id="ARBA00023214"/>
    </source>
</evidence>
<dbReference type="InterPro" id="IPR046342">
    <property type="entry name" value="CBS_dom_sf"/>
</dbReference>
<feature type="compositionally biased region" description="Basic and acidic residues" evidence="11">
    <location>
        <begin position="482"/>
        <end position="491"/>
    </location>
</feature>
<comment type="caution">
    <text evidence="14">The sequence shown here is derived from an EMBL/GenBank/DDBJ whole genome shotgun (WGS) entry which is preliminary data.</text>
</comment>
<evidence type="ECO:0000256" key="1">
    <source>
        <dbReference type="ARBA" id="ARBA00004141"/>
    </source>
</evidence>
<dbReference type="InterPro" id="IPR051280">
    <property type="entry name" value="Cl-channel/antiporter"/>
</dbReference>
<keyword evidence="4 12" id="KW-0812">Transmembrane</keyword>
<feature type="transmembrane region" description="Helical" evidence="12">
    <location>
        <begin position="1022"/>
        <end position="1040"/>
    </location>
</feature>
<feature type="transmembrane region" description="Helical" evidence="12">
    <location>
        <begin position="782"/>
        <end position="805"/>
    </location>
</feature>
<reference evidence="14 15" key="1">
    <citation type="journal article" date="2018" name="Plant J.">
        <title>Genome sequences of Chlorella sorokiniana UTEX 1602 and Micractinium conductrix SAG 241.80: implications to maltose excretion by a green alga.</title>
        <authorList>
            <person name="Arriola M.B."/>
            <person name="Velmurugan N."/>
            <person name="Zhang Y."/>
            <person name="Plunkett M.H."/>
            <person name="Hondzo H."/>
            <person name="Barney B.M."/>
        </authorList>
    </citation>
    <scope>NUCLEOTIDE SEQUENCE [LARGE SCALE GENOMIC DNA]</scope>
    <source>
        <strain evidence="14 15">SAG 241.80</strain>
    </source>
</reference>
<keyword evidence="3" id="KW-0813">Transport</keyword>
<keyword evidence="15" id="KW-1185">Reference proteome</keyword>
<dbReference type="Proteomes" id="UP000239649">
    <property type="component" value="Unassembled WGS sequence"/>
</dbReference>
<feature type="transmembrane region" description="Helical" evidence="12">
    <location>
        <begin position="644"/>
        <end position="662"/>
    </location>
</feature>
<name>A0A2P6VC64_9CHLO</name>
<evidence type="ECO:0000256" key="2">
    <source>
        <dbReference type="ARBA" id="ARBA00009476"/>
    </source>
</evidence>
<dbReference type="OrthoDB" id="428525at2759"/>
<evidence type="ECO:0000256" key="3">
    <source>
        <dbReference type="ARBA" id="ARBA00022448"/>
    </source>
</evidence>
<dbReference type="Gene3D" id="1.10.3080.10">
    <property type="entry name" value="Clc chloride channel"/>
    <property type="match status" value="1"/>
</dbReference>
<feature type="transmembrane region" description="Helical" evidence="12">
    <location>
        <begin position="613"/>
        <end position="632"/>
    </location>
</feature>
<dbReference type="GO" id="GO:0015108">
    <property type="term" value="F:chloride transmembrane transporter activity"/>
    <property type="evidence" value="ECO:0007669"/>
    <property type="project" value="InterPro"/>
</dbReference>
<keyword evidence="5" id="KW-0677">Repeat</keyword>
<dbReference type="InterPro" id="IPR001807">
    <property type="entry name" value="ClC"/>
</dbReference>
<feature type="transmembrane region" description="Helical" evidence="12">
    <location>
        <begin position="877"/>
        <end position="897"/>
    </location>
</feature>
<evidence type="ECO:0000256" key="7">
    <source>
        <dbReference type="ARBA" id="ARBA00023065"/>
    </source>
</evidence>
<dbReference type="PRINTS" id="PR00762">
    <property type="entry name" value="CLCHANNEL"/>
</dbReference>
<dbReference type="Pfam" id="PF00654">
    <property type="entry name" value="Voltage_CLC"/>
    <property type="match status" value="1"/>
</dbReference>
<feature type="region of interest" description="Disordered" evidence="11">
    <location>
        <begin position="1"/>
        <end position="23"/>
    </location>
</feature>
<comment type="subcellular location">
    <subcellularLocation>
        <location evidence="1">Membrane</location>
        <topology evidence="1">Multi-pass membrane protein</topology>
    </subcellularLocation>
</comment>
<feature type="transmembrane region" description="Helical" evidence="12">
    <location>
        <begin position="817"/>
        <end position="836"/>
    </location>
</feature>
<evidence type="ECO:0000313" key="14">
    <source>
        <dbReference type="EMBL" id="PSC71690.1"/>
    </source>
</evidence>
<feature type="region of interest" description="Disordered" evidence="11">
    <location>
        <begin position="1243"/>
        <end position="1296"/>
    </location>
</feature>
<feature type="compositionally biased region" description="Low complexity" evidence="11">
    <location>
        <begin position="179"/>
        <end position="199"/>
    </location>
</feature>
<feature type="region of interest" description="Disordered" evidence="11">
    <location>
        <begin position="118"/>
        <end position="199"/>
    </location>
</feature>
<feature type="region of interest" description="Disordered" evidence="11">
    <location>
        <begin position="458"/>
        <end position="511"/>
    </location>
</feature>
<feature type="compositionally biased region" description="Gly residues" evidence="11">
    <location>
        <begin position="1269"/>
        <end position="1289"/>
    </location>
</feature>
<feature type="region of interest" description="Disordered" evidence="11">
    <location>
        <begin position="45"/>
        <end position="74"/>
    </location>
</feature>
<feature type="compositionally biased region" description="Polar residues" evidence="11">
    <location>
        <begin position="131"/>
        <end position="154"/>
    </location>
</feature>
<feature type="domain" description="CBS" evidence="13">
    <location>
        <begin position="1364"/>
        <end position="1412"/>
    </location>
</feature>
<keyword evidence="8" id="KW-0129">CBS domain</keyword>
<dbReference type="Pfam" id="PF00571">
    <property type="entry name" value="CBS"/>
    <property type="match status" value="1"/>
</dbReference>
<evidence type="ECO:0000256" key="9">
    <source>
        <dbReference type="ARBA" id="ARBA00023136"/>
    </source>
</evidence>
<keyword evidence="6 12" id="KW-1133">Transmembrane helix</keyword>
<feature type="region of interest" description="Disordered" evidence="11">
    <location>
        <begin position="347"/>
        <end position="388"/>
    </location>
</feature>
<keyword evidence="9 12" id="KW-0472">Membrane</keyword>
<feature type="transmembrane region" description="Helical" evidence="12">
    <location>
        <begin position="1052"/>
        <end position="1074"/>
    </location>
</feature>
<protein>
    <submittedName>
        <fullName evidence="14">Chloride Carrier Channel family</fullName>
    </submittedName>
</protein>
<feature type="transmembrane region" description="Helical" evidence="12">
    <location>
        <begin position="918"/>
        <end position="937"/>
    </location>
</feature>
<organism evidence="14 15">
    <name type="scientific">Micractinium conductrix</name>
    <dbReference type="NCBI Taxonomy" id="554055"/>
    <lineage>
        <taxon>Eukaryota</taxon>
        <taxon>Viridiplantae</taxon>
        <taxon>Chlorophyta</taxon>
        <taxon>core chlorophytes</taxon>
        <taxon>Trebouxiophyceae</taxon>
        <taxon>Chlorellales</taxon>
        <taxon>Chlorellaceae</taxon>
        <taxon>Chlorella clade</taxon>
        <taxon>Micractinium</taxon>
    </lineage>
</organism>
<accession>A0A2P6VC64</accession>
<evidence type="ECO:0000313" key="15">
    <source>
        <dbReference type="Proteomes" id="UP000239649"/>
    </source>
</evidence>
<comment type="similarity">
    <text evidence="2">Belongs to the chloride channel (TC 2.A.49) family.</text>
</comment>
<gene>
    <name evidence="14" type="ORF">C2E20_4874</name>
</gene>